<dbReference type="EMBL" id="MJEL01000061">
    <property type="protein sequence ID" value="OEH95286.1"/>
    <property type="molecule type" value="Genomic_DNA"/>
</dbReference>
<protein>
    <recommendedName>
        <fullName evidence="2">DUF1627 domain-containing protein</fullName>
    </recommendedName>
</protein>
<dbReference type="RefSeq" id="WP_069721977.1">
    <property type="nucleotide sequence ID" value="NZ_MJEL01000061.1"/>
</dbReference>
<gene>
    <name evidence="1" type="ORF">BH006_07640</name>
</gene>
<evidence type="ECO:0000313" key="1">
    <source>
        <dbReference type="EMBL" id="OEH95286.1"/>
    </source>
</evidence>
<reference evidence="1" key="1">
    <citation type="submission" date="2016-09" db="EMBL/GenBank/DDBJ databases">
        <title>Whole Genome Sequencing of Salmonella enterica subsp. enterica serovar Nottingham.</title>
        <authorList>
            <person name="Zheng J."/>
            <person name="Wang H."/>
        </authorList>
    </citation>
    <scope>NUCLEOTIDE SEQUENCE [LARGE SCALE GENOMIC DNA]</scope>
    <source>
        <strain evidence="1">CFSAN055411</strain>
    </source>
</reference>
<dbReference type="AlphaFoldDB" id="A0A3F3IA86"/>
<evidence type="ECO:0008006" key="2">
    <source>
        <dbReference type="Google" id="ProtNLM"/>
    </source>
</evidence>
<accession>A0A3F3IA86</accession>
<dbReference type="Pfam" id="PF07789">
    <property type="entry name" value="DUF1627"/>
    <property type="match status" value="1"/>
</dbReference>
<dbReference type="Proteomes" id="UP000852880">
    <property type="component" value="Unassembled WGS sequence"/>
</dbReference>
<proteinExistence type="predicted"/>
<sequence>MSNETVLDALKAMGKATAREIAARLGIEVRDALEMLREQQEPGRVEFLNGYWFLSGDVPAVTALVKTDSEKPVKTTEAAVKIGEHQLTEAIKKHGPQTADDLSALFSITSRRVASTLAYALSKGRLIRVNQNGKFHYCLPDENLPELQEIAPVGADAGKPGPQPEAVKLPEPEITKKSPVESVAKVVQSIPSFTEKRPDHVIFPSLHVANRELRRAKSQVQKWARVCAALRELNKPDNRRLLAQFSRQGEGTNNEN</sequence>
<organism evidence="1">
    <name type="scientific">Salmonella enterica</name>
    <name type="common">Salmonella choleraesuis</name>
    <dbReference type="NCBI Taxonomy" id="28901"/>
    <lineage>
        <taxon>Bacteria</taxon>
        <taxon>Pseudomonadati</taxon>
        <taxon>Pseudomonadota</taxon>
        <taxon>Gammaproteobacteria</taxon>
        <taxon>Enterobacterales</taxon>
        <taxon>Enterobacteriaceae</taxon>
        <taxon>Salmonella</taxon>
    </lineage>
</organism>
<name>A0A3F3IA86_SALER</name>
<comment type="caution">
    <text evidence="1">The sequence shown here is derived from an EMBL/GenBank/DDBJ whole genome shotgun (WGS) entry which is preliminary data.</text>
</comment>
<dbReference type="InterPro" id="IPR012432">
    <property type="entry name" value="DUF1627"/>
</dbReference>